<dbReference type="EMBL" id="BAABRO010000013">
    <property type="protein sequence ID" value="GAA5509362.1"/>
    <property type="molecule type" value="Genomic_DNA"/>
</dbReference>
<keyword evidence="2" id="KW-1185">Reference proteome</keyword>
<name>A0ABP9VZQ7_9BACT</name>
<sequence length="149" mass="17262">MEWSHEEPYPCFRLDRDETIRANLLARLAPSVDGFLEWHAELNTRDRHALTDWLFRFGTEYNDGSRWGDVLDAVGLAPDSEVATYIWSLRSDKWDGLFTKLFPWLPSLNAAHQLDAFQLAAAFFAINESERYELCQVNGGCSHWWHAIS</sequence>
<dbReference type="RefSeq" id="WP_345686370.1">
    <property type="nucleotide sequence ID" value="NZ_BAABRO010000013.1"/>
</dbReference>
<accession>A0ABP9VZQ7</accession>
<dbReference type="Pfam" id="PF19383">
    <property type="entry name" value="DUF5958"/>
    <property type="match status" value="1"/>
</dbReference>
<comment type="caution">
    <text evidence="1">The sequence shown here is derived from an EMBL/GenBank/DDBJ whole genome shotgun (WGS) entry which is preliminary data.</text>
</comment>
<protein>
    <submittedName>
        <fullName evidence="1">Uncharacterized protein</fullName>
    </submittedName>
</protein>
<dbReference type="Proteomes" id="UP001416858">
    <property type="component" value="Unassembled WGS sequence"/>
</dbReference>
<evidence type="ECO:0000313" key="2">
    <source>
        <dbReference type="Proteomes" id="UP001416858"/>
    </source>
</evidence>
<gene>
    <name evidence="1" type="ORF">Rcae01_04861</name>
</gene>
<evidence type="ECO:0000313" key="1">
    <source>
        <dbReference type="EMBL" id="GAA5509362.1"/>
    </source>
</evidence>
<proteinExistence type="predicted"/>
<organism evidence="1 2">
    <name type="scientific">Novipirellula caenicola</name>
    <dbReference type="NCBI Taxonomy" id="1536901"/>
    <lineage>
        <taxon>Bacteria</taxon>
        <taxon>Pseudomonadati</taxon>
        <taxon>Planctomycetota</taxon>
        <taxon>Planctomycetia</taxon>
        <taxon>Pirellulales</taxon>
        <taxon>Pirellulaceae</taxon>
        <taxon>Novipirellula</taxon>
    </lineage>
</organism>
<dbReference type="InterPro" id="IPR046002">
    <property type="entry name" value="DUF5958"/>
</dbReference>
<reference evidence="1 2" key="1">
    <citation type="submission" date="2024-02" db="EMBL/GenBank/DDBJ databases">
        <title>Rhodopirellula caenicola NBRC 110016.</title>
        <authorList>
            <person name="Ichikawa N."/>
            <person name="Katano-Makiyama Y."/>
            <person name="Hidaka K."/>
        </authorList>
    </citation>
    <scope>NUCLEOTIDE SEQUENCE [LARGE SCALE GENOMIC DNA]</scope>
    <source>
        <strain evidence="1 2">NBRC 110016</strain>
    </source>
</reference>